<proteinExistence type="predicted"/>
<dbReference type="AlphaFoldDB" id="A0A0D2I0U8"/>
<protein>
    <submittedName>
        <fullName evidence="1">Uncharacterized protein</fullName>
    </submittedName>
</protein>
<comment type="caution">
    <text evidence="1">The sequence shown here is derived from an EMBL/GenBank/DDBJ whole genome shotgun (WGS) entry which is preliminary data.</text>
</comment>
<organism evidence="1 2">
    <name type="scientific">Dethiosulfatarculus sandiegensis</name>
    <dbReference type="NCBI Taxonomy" id="1429043"/>
    <lineage>
        <taxon>Bacteria</taxon>
        <taxon>Pseudomonadati</taxon>
        <taxon>Thermodesulfobacteriota</taxon>
        <taxon>Desulfarculia</taxon>
        <taxon>Desulfarculales</taxon>
        <taxon>Desulfarculaceae</taxon>
        <taxon>Dethiosulfatarculus</taxon>
    </lineage>
</organism>
<reference evidence="1 2" key="1">
    <citation type="submission" date="2013-11" db="EMBL/GenBank/DDBJ databases">
        <title>Metagenomic analysis of a methanogenic consortium involved in long chain n-alkane degradation.</title>
        <authorList>
            <person name="Davidova I.A."/>
            <person name="Callaghan A.V."/>
            <person name="Wawrik B."/>
            <person name="Pruitt S."/>
            <person name="Marks C."/>
            <person name="Duncan K.E."/>
            <person name="Suflita J.M."/>
        </authorList>
    </citation>
    <scope>NUCLEOTIDE SEQUENCE [LARGE SCALE GENOMIC DNA]</scope>
    <source>
        <strain evidence="1 2">SPR</strain>
    </source>
</reference>
<dbReference type="EMBL" id="AZAC01000001">
    <property type="protein sequence ID" value="KIX16108.1"/>
    <property type="molecule type" value="Genomic_DNA"/>
</dbReference>
<dbReference type="InParanoid" id="A0A0D2I0U8"/>
<name>A0A0D2I0U8_9BACT</name>
<sequence>MPFLKNHRSQACKSVNNMFENNCCPSRLISWGHPLIKEACLPKIRIHENLSSKITEPLPKKYFKPLN</sequence>
<dbReference type="Proteomes" id="UP000032233">
    <property type="component" value="Unassembled WGS sequence"/>
</dbReference>
<accession>A0A0D2I0U8</accession>
<gene>
    <name evidence="1" type="ORF">X474_01320</name>
</gene>
<evidence type="ECO:0000313" key="1">
    <source>
        <dbReference type="EMBL" id="KIX16108.1"/>
    </source>
</evidence>
<keyword evidence="2" id="KW-1185">Reference proteome</keyword>
<evidence type="ECO:0000313" key="2">
    <source>
        <dbReference type="Proteomes" id="UP000032233"/>
    </source>
</evidence>